<dbReference type="InterPro" id="IPR018060">
    <property type="entry name" value="HTH_AraC"/>
</dbReference>
<gene>
    <name evidence="5" type="ORF">FYJ85_13450</name>
</gene>
<dbReference type="Pfam" id="PF12833">
    <property type="entry name" value="HTH_18"/>
    <property type="match status" value="1"/>
</dbReference>
<keyword evidence="6" id="KW-1185">Reference proteome</keyword>
<dbReference type="SUPFAM" id="SSF51182">
    <property type="entry name" value="RmlC-like cupins"/>
    <property type="match status" value="1"/>
</dbReference>
<dbReference type="GO" id="GO:0043565">
    <property type="term" value="F:sequence-specific DNA binding"/>
    <property type="evidence" value="ECO:0007669"/>
    <property type="project" value="InterPro"/>
</dbReference>
<dbReference type="PANTHER" id="PTHR43280">
    <property type="entry name" value="ARAC-FAMILY TRANSCRIPTIONAL REGULATOR"/>
    <property type="match status" value="1"/>
</dbReference>
<dbReference type="PANTHER" id="PTHR43280:SF28">
    <property type="entry name" value="HTH-TYPE TRANSCRIPTIONAL ACTIVATOR RHAS"/>
    <property type="match status" value="1"/>
</dbReference>
<evidence type="ECO:0000256" key="1">
    <source>
        <dbReference type="ARBA" id="ARBA00023015"/>
    </source>
</evidence>
<dbReference type="InterPro" id="IPR011051">
    <property type="entry name" value="RmlC_Cupin_sf"/>
</dbReference>
<proteinExistence type="predicted"/>
<evidence type="ECO:0000259" key="4">
    <source>
        <dbReference type="PROSITE" id="PS01124"/>
    </source>
</evidence>
<name>A0A844G4H8_9BACT</name>
<dbReference type="Pfam" id="PF02311">
    <property type="entry name" value="AraC_binding"/>
    <property type="match status" value="1"/>
</dbReference>
<keyword evidence="1" id="KW-0805">Transcription regulation</keyword>
<organism evidence="5 6">
    <name type="scientific">Victivallis lenta</name>
    <dbReference type="NCBI Taxonomy" id="2606640"/>
    <lineage>
        <taxon>Bacteria</taxon>
        <taxon>Pseudomonadati</taxon>
        <taxon>Lentisphaerota</taxon>
        <taxon>Lentisphaeria</taxon>
        <taxon>Victivallales</taxon>
        <taxon>Victivallaceae</taxon>
        <taxon>Victivallis</taxon>
    </lineage>
</organism>
<dbReference type="EMBL" id="VUNS01000015">
    <property type="protein sequence ID" value="MST98043.1"/>
    <property type="molecule type" value="Genomic_DNA"/>
</dbReference>
<dbReference type="PROSITE" id="PS01124">
    <property type="entry name" value="HTH_ARAC_FAMILY_2"/>
    <property type="match status" value="1"/>
</dbReference>
<evidence type="ECO:0000313" key="6">
    <source>
        <dbReference type="Proteomes" id="UP000435649"/>
    </source>
</evidence>
<feature type="domain" description="HTH araC/xylS-type" evidence="4">
    <location>
        <begin position="163"/>
        <end position="261"/>
    </location>
</feature>
<comment type="caution">
    <text evidence="5">The sequence shown here is derived from an EMBL/GenBank/DDBJ whole genome shotgun (WGS) entry which is preliminary data.</text>
</comment>
<dbReference type="SMART" id="SM00342">
    <property type="entry name" value="HTH_ARAC"/>
    <property type="match status" value="1"/>
</dbReference>
<sequence>MAIFNVIIAQNNFFRRISMKAELLYSGRYSGSRNTALHRHDGAELVLVTGGRCGNVVPGGSLSADPGGVFVIPPGLPHRQIDFGEVGTVYLVFEPADTAFDLSFRVIDASRDAFVPVWIGQIDALYRQKAPEECGALLSLLLGHLHRLETAVNALPMLPESIAAAIEYLSGHFAEPFSVAGIAERSSLSPSYFNALFRRHTGQSPAGYVRKLRLAYARRLLLGSRLSITEVGEQCGYPNPNYFVRLFREHHGCTPGAYRAGEGARADNLD</sequence>
<dbReference type="InterPro" id="IPR009057">
    <property type="entry name" value="Homeodomain-like_sf"/>
</dbReference>
<evidence type="ECO:0000256" key="2">
    <source>
        <dbReference type="ARBA" id="ARBA00023125"/>
    </source>
</evidence>
<dbReference type="InterPro" id="IPR020449">
    <property type="entry name" value="Tscrpt_reg_AraC-type_HTH"/>
</dbReference>
<dbReference type="SUPFAM" id="SSF46689">
    <property type="entry name" value="Homeodomain-like"/>
    <property type="match status" value="1"/>
</dbReference>
<dbReference type="InterPro" id="IPR003313">
    <property type="entry name" value="AraC-bd"/>
</dbReference>
<protein>
    <submittedName>
        <fullName evidence="5">AraC family transcriptional regulator</fullName>
    </submittedName>
</protein>
<dbReference type="AlphaFoldDB" id="A0A844G4H8"/>
<dbReference type="Gene3D" id="1.10.10.60">
    <property type="entry name" value="Homeodomain-like"/>
    <property type="match status" value="2"/>
</dbReference>
<keyword evidence="3" id="KW-0804">Transcription</keyword>
<evidence type="ECO:0000313" key="5">
    <source>
        <dbReference type="EMBL" id="MST98043.1"/>
    </source>
</evidence>
<dbReference type="Proteomes" id="UP000435649">
    <property type="component" value="Unassembled WGS sequence"/>
</dbReference>
<reference evidence="5 6" key="1">
    <citation type="submission" date="2019-08" db="EMBL/GenBank/DDBJ databases">
        <title>In-depth cultivation of the pig gut microbiome towards novel bacterial diversity and tailored functional studies.</title>
        <authorList>
            <person name="Wylensek D."/>
            <person name="Hitch T.C.A."/>
            <person name="Clavel T."/>
        </authorList>
    </citation>
    <scope>NUCLEOTIDE SEQUENCE [LARGE SCALE GENOMIC DNA]</scope>
    <source>
        <strain evidence="5 6">BBE-744-WT-12</strain>
    </source>
</reference>
<keyword evidence="2" id="KW-0238">DNA-binding</keyword>
<dbReference type="GO" id="GO:0003700">
    <property type="term" value="F:DNA-binding transcription factor activity"/>
    <property type="evidence" value="ECO:0007669"/>
    <property type="project" value="InterPro"/>
</dbReference>
<dbReference type="PRINTS" id="PR00032">
    <property type="entry name" value="HTHARAC"/>
</dbReference>
<dbReference type="InterPro" id="IPR018062">
    <property type="entry name" value="HTH_AraC-typ_CS"/>
</dbReference>
<dbReference type="PROSITE" id="PS00041">
    <property type="entry name" value="HTH_ARAC_FAMILY_1"/>
    <property type="match status" value="1"/>
</dbReference>
<dbReference type="InterPro" id="IPR014710">
    <property type="entry name" value="RmlC-like_jellyroll"/>
</dbReference>
<accession>A0A844G4H8</accession>
<evidence type="ECO:0000256" key="3">
    <source>
        <dbReference type="ARBA" id="ARBA00023163"/>
    </source>
</evidence>
<dbReference type="Gene3D" id="2.60.120.10">
    <property type="entry name" value="Jelly Rolls"/>
    <property type="match status" value="1"/>
</dbReference>